<dbReference type="STRING" id="1249627.D779_3068"/>
<dbReference type="eggNOG" id="COG1216">
    <property type="taxonomic scope" value="Bacteria"/>
</dbReference>
<dbReference type="InterPro" id="IPR029044">
    <property type="entry name" value="Nucleotide-diphossugar_trans"/>
</dbReference>
<dbReference type="OrthoDB" id="9771846at2"/>
<dbReference type="AlphaFoldDB" id="W9V3C1"/>
<feature type="domain" description="Glycosyltransferase 2-like" evidence="1">
    <location>
        <begin position="11"/>
        <end position="138"/>
    </location>
</feature>
<sequence>MNGSGPTARVSVIVVNYNAGQLLTECVSAVLGSSLPVEIVVSDNGSVDGSLAHLRRRYGDEGRLTLIENGENLGFAKANNRALPHAGADYLLFLNPDCLVGPDTLERMADFMDGRPDVGMAGCLVLNPDGTEQVACRRSIPDPWIALKRILRLDRLLPGDGRRLNHQDTPLPSEPAEVEAISGSFMFVRRAALDRVGPLDEGYFLHCEDLDWFVRFHRAGWGIALVPDARVVHHKGACSTAAPLAVERHKHRGMERFFRKFQYARYPRPFSLLVVLGIRAHLALKAMTLGPRAWLAGRHSRITS</sequence>
<protein>
    <submittedName>
        <fullName evidence="2">Glycosyl transferase, family 2</fullName>
    </submittedName>
</protein>
<evidence type="ECO:0000313" key="3">
    <source>
        <dbReference type="Proteomes" id="UP000019460"/>
    </source>
</evidence>
<dbReference type="Proteomes" id="UP000019460">
    <property type="component" value="Unassembled WGS sequence"/>
</dbReference>
<dbReference type="Gene3D" id="3.90.550.10">
    <property type="entry name" value="Spore Coat Polysaccharide Biosynthesis Protein SpsA, Chain A"/>
    <property type="match status" value="1"/>
</dbReference>
<dbReference type="CDD" id="cd04186">
    <property type="entry name" value="GT_2_like_c"/>
    <property type="match status" value="1"/>
</dbReference>
<name>W9V3C1_9GAMM</name>
<dbReference type="InterPro" id="IPR001173">
    <property type="entry name" value="Glyco_trans_2-like"/>
</dbReference>
<dbReference type="EMBL" id="AONC01000050">
    <property type="protein sequence ID" value="EXJ14008.1"/>
    <property type="molecule type" value="Genomic_DNA"/>
</dbReference>
<evidence type="ECO:0000259" key="1">
    <source>
        <dbReference type="Pfam" id="PF00535"/>
    </source>
</evidence>
<proteinExistence type="predicted"/>
<dbReference type="PANTHER" id="PTHR43179:SF7">
    <property type="entry name" value="RHAMNOSYLTRANSFERASE WBBL"/>
    <property type="match status" value="1"/>
</dbReference>
<dbReference type="PANTHER" id="PTHR43179">
    <property type="entry name" value="RHAMNOSYLTRANSFERASE WBBL"/>
    <property type="match status" value="1"/>
</dbReference>
<keyword evidence="2" id="KW-0808">Transferase</keyword>
<dbReference type="SUPFAM" id="SSF53448">
    <property type="entry name" value="Nucleotide-diphospho-sugar transferases"/>
    <property type="match status" value="1"/>
</dbReference>
<organism evidence="2 3">
    <name type="scientific">Imhoffiella purpurea</name>
    <dbReference type="NCBI Taxonomy" id="1249627"/>
    <lineage>
        <taxon>Bacteria</taxon>
        <taxon>Pseudomonadati</taxon>
        <taxon>Pseudomonadota</taxon>
        <taxon>Gammaproteobacteria</taxon>
        <taxon>Chromatiales</taxon>
        <taxon>Chromatiaceae</taxon>
        <taxon>Imhoffiella</taxon>
    </lineage>
</organism>
<evidence type="ECO:0000313" key="2">
    <source>
        <dbReference type="EMBL" id="EXJ14008.1"/>
    </source>
</evidence>
<dbReference type="Pfam" id="PF00535">
    <property type="entry name" value="Glycos_transf_2"/>
    <property type="match status" value="1"/>
</dbReference>
<comment type="caution">
    <text evidence="2">The sequence shown here is derived from an EMBL/GenBank/DDBJ whole genome shotgun (WGS) entry which is preliminary data.</text>
</comment>
<keyword evidence="3" id="KW-1185">Reference proteome</keyword>
<dbReference type="RefSeq" id="WP_043755864.1">
    <property type="nucleotide sequence ID" value="NZ_AONC01000050.1"/>
</dbReference>
<gene>
    <name evidence="2" type="ORF">D779_3068</name>
</gene>
<reference evidence="2 3" key="1">
    <citation type="submission" date="2012-11" db="EMBL/GenBank/DDBJ databases">
        <title>Genome assembly of Thiorhodococcus sp. AK35.</title>
        <authorList>
            <person name="Nupur N."/>
            <person name="Khatri I."/>
            <person name="Subramanian S."/>
            <person name="Pinnaka A."/>
        </authorList>
    </citation>
    <scope>NUCLEOTIDE SEQUENCE [LARGE SCALE GENOMIC DNA]</scope>
    <source>
        <strain evidence="2 3">AK35</strain>
    </source>
</reference>
<accession>W9V3C1</accession>
<dbReference type="GO" id="GO:0016740">
    <property type="term" value="F:transferase activity"/>
    <property type="evidence" value="ECO:0007669"/>
    <property type="project" value="UniProtKB-KW"/>
</dbReference>